<proteinExistence type="inferred from homology"/>
<dbReference type="PROSITE" id="PS00061">
    <property type="entry name" value="ADH_SHORT"/>
    <property type="match status" value="1"/>
</dbReference>
<organism evidence="4 5">
    <name type="scientific">Corynebacterium zhongnanshanii</name>
    <dbReference type="NCBI Taxonomy" id="2768834"/>
    <lineage>
        <taxon>Bacteria</taxon>
        <taxon>Bacillati</taxon>
        <taxon>Actinomycetota</taxon>
        <taxon>Actinomycetes</taxon>
        <taxon>Mycobacteriales</taxon>
        <taxon>Corynebacteriaceae</taxon>
        <taxon>Corynebacterium</taxon>
    </lineage>
</organism>
<dbReference type="RefSeq" id="WP_151844021.1">
    <property type="nucleotide sequence ID" value="NZ_WBZJ01000001.1"/>
</dbReference>
<accession>A0ABQ6VGF0</accession>
<dbReference type="PANTHER" id="PTHR43669:SF3">
    <property type="entry name" value="ALCOHOL DEHYDROGENASE, PUTATIVE (AFU_ORTHOLOGUE AFUA_3G03445)-RELATED"/>
    <property type="match status" value="1"/>
</dbReference>
<dbReference type="PRINTS" id="PR00080">
    <property type="entry name" value="SDRFAMILY"/>
</dbReference>
<comment type="caution">
    <text evidence="4">The sequence shown here is derived from an EMBL/GenBank/DDBJ whole genome shotgun (WGS) entry which is preliminary data.</text>
</comment>
<dbReference type="InterPro" id="IPR020904">
    <property type="entry name" value="Sc_DH/Rdtase_CS"/>
</dbReference>
<dbReference type="PRINTS" id="PR00081">
    <property type="entry name" value="GDHRDH"/>
</dbReference>
<dbReference type="SUPFAM" id="SSF51735">
    <property type="entry name" value="NAD(P)-binding Rossmann-fold domains"/>
    <property type="match status" value="1"/>
</dbReference>
<name>A0ABQ6VGF0_9CORY</name>
<dbReference type="InterPro" id="IPR002347">
    <property type="entry name" value="SDR_fam"/>
</dbReference>
<reference evidence="4 5" key="1">
    <citation type="submission" date="2019-10" db="EMBL/GenBank/DDBJ databases">
        <title>Corynebacterium sp novel species isolated from the respiratory tract of Marmot.</title>
        <authorList>
            <person name="Zhang G."/>
        </authorList>
    </citation>
    <scope>NUCLEOTIDE SEQUENCE [LARGE SCALE GENOMIC DNA]</scope>
    <source>
        <strain evidence="4 5">336</strain>
    </source>
</reference>
<evidence type="ECO:0000256" key="2">
    <source>
        <dbReference type="ARBA" id="ARBA00023002"/>
    </source>
</evidence>
<dbReference type="CDD" id="cd05233">
    <property type="entry name" value="SDR_c"/>
    <property type="match status" value="1"/>
</dbReference>
<dbReference type="Gene3D" id="3.40.50.720">
    <property type="entry name" value="NAD(P)-binding Rossmann-like Domain"/>
    <property type="match status" value="1"/>
</dbReference>
<keyword evidence="5" id="KW-1185">Reference proteome</keyword>
<protein>
    <submittedName>
        <fullName evidence="4">SDR family oxidoreductase</fullName>
    </submittedName>
</protein>
<dbReference type="EMBL" id="WBZJ01000001">
    <property type="protein sequence ID" value="KAB3523269.1"/>
    <property type="molecule type" value="Genomic_DNA"/>
</dbReference>
<evidence type="ECO:0000256" key="1">
    <source>
        <dbReference type="ARBA" id="ARBA00006484"/>
    </source>
</evidence>
<gene>
    <name evidence="4" type="ORF">F8377_03775</name>
</gene>
<dbReference type="Pfam" id="PF00106">
    <property type="entry name" value="adh_short"/>
    <property type="match status" value="1"/>
</dbReference>
<dbReference type="InterPro" id="IPR036291">
    <property type="entry name" value="NAD(P)-bd_dom_sf"/>
</dbReference>
<dbReference type="Proteomes" id="UP000436181">
    <property type="component" value="Unassembled WGS sequence"/>
</dbReference>
<evidence type="ECO:0000256" key="3">
    <source>
        <dbReference type="RuleBase" id="RU000363"/>
    </source>
</evidence>
<keyword evidence="2" id="KW-0560">Oxidoreductase</keyword>
<comment type="similarity">
    <text evidence="1 3">Belongs to the short-chain dehydrogenases/reductases (SDR) family.</text>
</comment>
<sequence>MKVAVITGAGGGLGRVFSTALAADGWAIAAVGRTEKTLQDTLGECQDGDHRAFICDITDASSVHSIFEQIVAHYGHINVLINNAGVPGPTGRIDSIDVEEFDAAVATNLRGTFLCSQAAFAHMADTGGGRIINNGSIAAHSPRPAAATYAATKAAIASLTTSLSLDGRGLGIVATELDIGNAKTDLLGAFTGEEPMFHAIEAGRMIVALANLPLTVSADQVTLTAAGMPYLGRG</sequence>
<evidence type="ECO:0000313" key="4">
    <source>
        <dbReference type="EMBL" id="KAB3523269.1"/>
    </source>
</evidence>
<dbReference type="PANTHER" id="PTHR43669">
    <property type="entry name" value="5-KETO-D-GLUCONATE 5-REDUCTASE"/>
    <property type="match status" value="1"/>
</dbReference>
<evidence type="ECO:0000313" key="5">
    <source>
        <dbReference type="Proteomes" id="UP000436181"/>
    </source>
</evidence>